<evidence type="ECO:0000256" key="13">
    <source>
        <dbReference type="ARBA" id="ARBA00023211"/>
    </source>
</evidence>
<evidence type="ECO:0000313" key="18">
    <source>
        <dbReference type="EMBL" id="HER44370.1"/>
    </source>
</evidence>
<feature type="binding site" evidence="14 15">
    <location>
        <position position="29"/>
    </location>
    <ligand>
        <name>a divalent metal cation</name>
        <dbReference type="ChEBI" id="CHEBI:60240"/>
    </ligand>
</feature>
<evidence type="ECO:0000256" key="6">
    <source>
        <dbReference type="ARBA" id="ARBA00012180"/>
    </source>
</evidence>
<feature type="binding site" evidence="14 15">
    <location>
        <position position="121"/>
    </location>
    <ligand>
        <name>a divalent metal cation</name>
        <dbReference type="ChEBI" id="CHEBI:60240"/>
    </ligand>
</feature>
<feature type="domain" description="RNase H type-2" evidence="17">
    <location>
        <begin position="23"/>
        <end position="206"/>
    </location>
</feature>
<dbReference type="GO" id="GO:0043137">
    <property type="term" value="P:DNA replication, removal of RNA primer"/>
    <property type="evidence" value="ECO:0007669"/>
    <property type="project" value="TreeGrafter"/>
</dbReference>
<organism evidence="18">
    <name type="scientific">Eiseniibacteriota bacterium</name>
    <dbReference type="NCBI Taxonomy" id="2212470"/>
    <lineage>
        <taxon>Bacteria</taxon>
        <taxon>Candidatus Eiseniibacteriota</taxon>
    </lineage>
</organism>
<dbReference type="GO" id="GO:0030145">
    <property type="term" value="F:manganese ion binding"/>
    <property type="evidence" value="ECO:0007669"/>
    <property type="project" value="UniProtKB-UniRule"/>
</dbReference>
<dbReference type="NCBIfam" id="NF000595">
    <property type="entry name" value="PRK00015.1-3"/>
    <property type="match status" value="1"/>
</dbReference>
<dbReference type="AlphaFoldDB" id="A0A7V2AW67"/>
<comment type="subcellular location">
    <subcellularLocation>
        <location evidence="4 14">Cytoplasm</location>
    </subcellularLocation>
</comment>
<dbReference type="Gene3D" id="3.30.420.10">
    <property type="entry name" value="Ribonuclease H-like superfamily/Ribonuclease H"/>
    <property type="match status" value="1"/>
</dbReference>
<keyword evidence="9 14" id="KW-0540">Nuclease</keyword>
<evidence type="ECO:0000256" key="8">
    <source>
        <dbReference type="ARBA" id="ARBA00022490"/>
    </source>
</evidence>
<evidence type="ECO:0000256" key="7">
    <source>
        <dbReference type="ARBA" id="ARBA00019179"/>
    </source>
</evidence>
<evidence type="ECO:0000256" key="9">
    <source>
        <dbReference type="ARBA" id="ARBA00022722"/>
    </source>
</evidence>
<comment type="cofactor">
    <cofactor evidence="2">
        <name>Mg(2+)</name>
        <dbReference type="ChEBI" id="CHEBI:18420"/>
    </cofactor>
</comment>
<dbReference type="GO" id="GO:0003723">
    <property type="term" value="F:RNA binding"/>
    <property type="evidence" value="ECO:0007669"/>
    <property type="project" value="UniProtKB-UniRule"/>
</dbReference>
<dbReference type="InterPro" id="IPR022898">
    <property type="entry name" value="RNase_HII"/>
</dbReference>
<dbReference type="GO" id="GO:0006298">
    <property type="term" value="P:mismatch repair"/>
    <property type="evidence" value="ECO:0007669"/>
    <property type="project" value="TreeGrafter"/>
</dbReference>
<keyword evidence="12 14" id="KW-0378">Hydrolase</keyword>
<dbReference type="PANTHER" id="PTHR10954">
    <property type="entry name" value="RIBONUCLEASE H2 SUBUNIT A"/>
    <property type="match status" value="1"/>
</dbReference>
<protein>
    <recommendedName>
        <fullName evidence="7 14">Ribonuclease HII</fullName>
        <shortName evidence="14">RNase HII</shortName>
        <ecNumber evidence="6 14">3.1.26.4</ecNumber>
    </recommendedName>
</protein>
<evidence type="ECO:0000256" key="11">
    <source>
        <dbReference type="ARBA" id="ARBA00022759"/>
    </source>
</evidence>
<dbReference type="InterPro" id="IPR001352">
    <property type="entry name" value="RNase_HII/HIII"/>
</dbReference>
<evidence type="ECO:0000256" key="5">
    <source>
        <dbReference type="ARBA" id="ARBA00007383"/>
    </source>
</evidence>
<sequence length="206" mass="22506">MAPAIVYEDLVRFDASRKDLGVRHLAGVDEAGRGALAGPVVAAAVICDPHEDLIRVRDSKLIREPVREELYEAIVALSRSVGVGIVEPDEIDRSNILRATLKAMELAVEGLGIRPCRVLVDGIHRPAVDPPVETVIGGDRRSFSIAAASIVAKVTRDRIMRSIADEFPLYGFGRNKGYGTAGHIDAITRRGLTRLHRRSFKIHSRS</sequence>
<comment type="function">
    <text evidence="3 14 16">Endonuclease that specifically degrades the RNA of RNA-DNA hybrids.</text>
</comment>
<reference evidence="18" key="1">
    <citation type="journal article" date="2020" name="mSystems">
        <title>Genome- and Community-Level Interaction Insights into Carbon Utilization and Element Cycling Functions of Hydrothermarchaeota in Hydrothermal Sediment.</title>
        <authorList>
            <person name="Zhou Z."/>
            <person name="Liu Y."/>
            <person name="Xu W."/>
            <person name="Pan J."/>
            <person name="Luo Z.H."/>
            <person name="Li M."/>
        </authorList>
    </citation>
    <scope>NUCLEOTIDE SEQUENCE [LARGE SCALE GENOMIC DNA]</scope>
    <source>
        <strain evidence="18">SpSt-1233</strain>
    </source>
</reference>
<keyword evidence="8 14" id="KW-0963">Cytoplasm</keyword>
<dbReference type="GO" id="GO:0005737">
    <property type="term" value="C:cytoplasm"/>
    <property type="evidence" value="ECO:0007669"/>
    <property type="project" value="UniProtKB-SubCell"/>
</dbReference>
<dbReference type="GO" id="GO:0004523">
    <property type="term" value="F:RNA-DNA hybrid ribonuclease activity"/>
    <property type="evidence" value="ECO:0007669"/>
    <property type="project" value="UniProtKB-UniRule"/>
</dbReference>
<dbReference type="PROSITE" id="PS51975">
    <property type="entry name" value="RNASE_H_2"/>
    <property type="match status" value="1"/>
</dbReference>
<evidence type="ECO:0000256" key="15">
    <source>
        <dbReference type="PROSITE-ProRule" id="PRU01319"/>
    </source>
</evidence>
<dbReference type="SUPFAM" id="SSF53098">
    <property type="entry name" value="Ribonuclease H-like"/>
    <property type="match status" value="1"/>
</dbReference>
<dbReference type="Pfam" id="PF01351">
    <property type="entry name" value="RNase_HII"/>
    <property type="match status" value="1"/>
</dbReference>
<comment type="cofactor">
    <cofactor evidence="14 15">
        <name>Mn(2+)</name>
        <dbReference type="ChEBI" id="CHEBI:29035"/>
    </cofactor>
    <cofactor evidence="14 15">
        <name>Mg(2+)</name>
        <dbReference type="ChEBI" id="CHEBI:18420"/>
    </cofactor>
    <text evidence="14 15">Manganese or magnesium. Binds 1 divalent metal ion per monomer in the absence of substrate. May bind a second metal ion after substrate binding.</text>
</comment>
<keyword evidence="11 14" id="KW-0255">Endonuclease</keyword>
<dbReference type="InterPro" id="IPR024567">
    <property type="entry name" value="RNase_HII/HIII_dom"/>
</dbReference>
<gene>
    <name evidence="14" type="primary">rnhB</name>
    <name evidence="18" type="ORF">ENO08_07920</name>
</gene>
<dbReference type="InterPro" id="IPR012337">
    <property type="entry name" value="RNaseH-like_sf"/>
</dbReference>
<dbReference type="EMBL" id="DSEC01000570">
    <property type="protein sequence ID" value="HER44370.1"/>
    <property type="molecule type" value="Genomic_DNA"/>
</dbReference>
<dbReference type="Proteomes" id="UP000886069">
    <property type="component" value="Unassembled WGS sequence"/>
</dbReference>
<comment type="similarity">
    <text evidence="5 14 16">Belongs to the RNase HII family.</text>
</comment>
<keyword evidence="13 14" id="KW-0464">Manganese</keyword>
<accession>A0A7V2AW67</accession>
<evidence type="ECO:0000256" key="2">
    <source>
        <dbReference type="ARBA" id="ARBA00001946"/>
    </source>
</evidence>
<evidence type="ECO:0000256" key="3">
    <source>
        <dbReference type="ARBA" id="ARBA00004065"/>
    </source>
</evidence>
<evidence type="ECO:0000256" key="4">
    <source>
        <dbReference type="ARBA" id="ARBA00004496"/>
    </source>
</evidence>
<dbReference type="PANTHER" id="PTHR10954:SF18">
    <property type="entry name" value="RIBONUCLEASE HII"/>
    <property type="match status" value="1"/>
</dbReference>
<dbReference type="GO" id="GO:0032299">
    <property type="term" value="C:ribonuclease H2 complex"/>
    <property type="evidence" value="ECO:0007669"/>
    <property type="project" value="TreeGrafter"/>
</dbReference>
<evidence type="ECO:0000256" key="1">
    <source>
        <dbReference type="ARBA" id="ARBA00000077"/>
    </source>
</evidence>
<evidence type="ECO:0000256" key="16">
    <source>
        <dbReference type="RuleBase" id="RU003515"/>
    </source>
</evidence>
<evidence type="ECO:0000256" key="10">
    <source>
        <dbReference type="ARBA" id="ARBA00022723"/>
    </source>
</evidence>
<evidence type="ECO:0000256" key="14">
    <source>
        <dbReference type="HAMAP-Rule" id="MF_00052"/>
    </source>
</evidence>
<dbReference type="HAMAP" id="MF_00052_B">
    <property type="entry name" value="RNase_HII_B"/>
    <property type="match status" value="1"/>
</dbReference>
<dbReference type="EC" id="3.1.26.4" evidence="6 14"/>
<proteinExistence type="inferred from homology"/>
<comment type="caution">
    <text evidence="18">The sequence shown here is derived from an EMBL/GenBank/DDBJ whole genome shotgun (WGS) entry which is preliminary data.</text>
</comment>
<dbReference type="CDD" id="cd07182">
    <property type="entry name" value="RNase_HII_bacteria_HII_like"/>
    <property type="match status" value="1"/>
</dbReference>
<evidence type="ECO:0000256" key="12">
    <source>
        <dbReference type="ARBA" id="ARBA00022801"/>
    </source>
</evidence>
<comment type="catalytic activity">
    <reaction evidence="1 14 15 16">
        <text>Endonucleolytic cleavage to 5'-phosphomonoester.</text>
        <dbReference type="EC" id="3.1.26.4"/>
    </reaction>
</comment>
<feature type="binding site" evidence="14 15">
    <location>
        <position position="30"/>
    </location>
    <ligand>
        <name>a divalent metal cation</name>
        <dbReference type="ChEBI" id="CHEBI:60240"/>
    </ligand>
</feature>
<dbReference type="InterPro" id="IPR036397">
    <property type="entry name" value="RNaseH_sf"/>
</dbReference>
<name>A0A7V2AW67_UNCEI</name>
<evidence type="ECO:0000259" key="17">
    <source>
        <dbReference type="PROSITE" id="PS51975"/>
    </source>
</evidence>
<keyword evidence="10 14" id="KW-0479">Metal-binding</keyword>